<proteinExistence type="predicted"/>
<keyword evidence="1" id="KW-0732">Signal</keyword>
<dbReference type="GO" id="GO:0005576">
    <property type="term" value="C:extracellular region"/>
    <property type="evidence" value="ECO:0007669"/>
    <property type="project" value="InterPro"/>
</dbReference>
<name>A0A5S5CZ38_9ACTN</name>
<dbReference type="InterPro" id="IPR029058">
    <property type="entry name" value="AB_hydrolase_fold"/>
</dbReference>
<accession>A0A5S5CZ38</accession>
<protein>
    <submittedName>
        <fullName evidence="3">Esterase/PHB depolymerase</fullName>
    </submittedName>
</protein>
<evidence type="ECO:0000256" key="1">
    <source>
        <dbReference type="ARBA" id="ARBA00022729"/>
    </source>
</evidence>
<evidence type="ECO:0000313" key="4">
    <source>
        <dbReference type="Proteomes" id="UP000322499"/>
    </source>
</evidence>
<evidence type="ECO:0000256" key="2">
    <source>
        <dbReference type="ARBA" id="ARBA00022801"/>
    </source>
</evidence>
<dbReference type="AlphaFoldDB" id="A0A5S5CZ38"/>
<dbReference type="InterPro" id="IPR010126">
    <property type="entry name" value="Esterase_phb"/>
</dbReference>
<sequence>MAIHGCGMTGFGVNSMKSTTQFDVLADGEGFIVVYPTQRPSENLINCWNSSDPRNQLRGAGEAALLAGVARSVQRQARAHRHHDLRSGCG</sequence>
<comment type="caution">
    <text evidence="3">The sequence shown here is derived from an EMBL/GenBank/DDBJ whole genome shotgun (WGS) entry which is preliminary data.</text>
</comment>
<dbReference type="GO" id="GO:0016787">
    <property type="term" value="F:hydrolase activity"/>
    <property type="evidence" value="ECO:0007669"/>
    <property type="project" value="UniProtKB-KW"/>
</dbReference>
<dbReference type="SUPFAM" id="SSF53474">
    <property type="entry name" value="alpha/beta-Hydrolases"/>
    <property type="match status" value="1"/>
</dbReference>
<dbReference type="Gene3D" id="3.40.50.1820">
    <property type="entry name" value="alpha/beta hydrolase"/>
    <property type="match status" value="1"/>
</dbReference>
<organism evidence="3 4">
    <name type="scientific">Blastococcus xanthinilyticus</name>
    <dbReference type="NCBI Taxonomy" id="1564164"/>
    <lineage>
        <taxon>Bacteria</taxon>
        <taxon>Bacillati</taxon>
        <taxon>Actinomycetota</taxon>
        <taxon>Actinomycetes</taxon>
        <taxon>Geodermatophilales</taxon>
        <taxon>Geodermatophilaceae</taxon>
        <taxon>Blastococcus</taxon>
    </lineage>
</organism>
<gene>
    <name evidence="3" type="ORF">BD833_103176</name>
</gene>
<evidence type="ECO:0000313" key="3">
    <source>
        <dbReference type="EMBL" id="TYP89020.1"/>
    </source>
</evidence>
<dbReference type="EMBL" id="VNHW01000003">
    <property type="protein sequence ID" value="TYP89020.1"/>
    <property type="molecule type" value="Genomic_DNA"/>
</dbReference>
<keyword evidence="4" id="KW-1185">Reference proteome</keyword>
<reference evidence="3 4" key="1">
    <citation type="submission" date="2019-07" db="EMBL/GenBank/DDBJ databases">
        <title>Genomic Encyclopedia of Archaeal and Bacterial Type Strains, Phase II (KMG-II): from individual species to whole genera.</title>
        <authorList>
            <person name="Goeker M."/>
        </authorList>
    </citation>
    <scope>NUCLEOTIDE SEQUENCE [LARGE SCALE GENOMIC DNA]</scope>
    <source>
        <strain evidence="3 4">DSM 46842</strain>
    </source>
</reference>
<dbReference type="Pfam" id="PF10503">
    <property type="entry name" value="Esterase_PHB"/>
    <property type="match status" value="1"/>
</dbReference>
<dbReference type="Proteomes" id="UP000322499">
    <property type="component" value="Unassembled WGS sequence"/>
</dbReference>
<keyword evidence="2" id="KW-0378">Hydrolase</keyword>